<comment type="caution">
    <text evidence="1">The sequence shown here is derived from an EMBL/GenBank/DDBJ whole genome shotgun (WGS) entry which is preliminary data.</text>
</comment>
<keyword evidence="2" id="KW-1185">Reference proteome</keyword>
<gene>
    <name evidence="1" type="ORF">B0T18DRAFT_395099</name>
</gene>
<organism evidence="1 2">
    <name type="scientific">Schizothecium vesticola</name>
    <dbReference type="NCBI Taxonomy" id="314040"/>
    <lineage>
        <taxon>Eukaryota</taxon>
        <taxon>Fungi</taxon>
        <taxon>Dikarya</taxon>
        <taxon>Ascomycota</taxon>
        <taxon>Pezizomycotina</taxon>
        <taxon>Sordariomycetes</taxon>
        <taxon>Sordariomycetidae</taxon>
        <taxon>Sordariales</taxon>
        <taxon>Schizotheciaceae</taxon>
        <taxon>Schizothecium</taxon>
    </lineage>
</organism>
<dbReference type="EMBL" id="JAUKUD010000007">
    <property type="protein sequence ID" value="KAK0738880.1"/>
    <property type="molecule type" value="Genomic_DNA"/>
</dbReference>
<dbReference type="Proteomes" id="UP001172155">
    <property type="component" value="Unassembled WGS sequence"/>
</dbReference>
<evidence type="ECO:0000313" key="2">
    <source>
        <dbReference type="Proteomes" id="UP001172155"/>
    </source>
</evidence>
<accession>A0AA40BR59</accession>
<proteinExistence type="predicted"/>
<name>A0AA40BR59_9PEZI</name>
<evidence type="ECO:0000313" key="1">
    <source>
        <dbReference type="EMBL" id="KAK0738880.1"/>
    </source>
</evidence>
<reference evidence="1" key="1">
    <citation type="submission" date="2023-06" db="EMBL/GenBank/DDBJ databases">
        <title>Genome-scale phylogeny and comparative genomics of the fungal order Sordariales.</title>
        <authorList>
            <consortium name="Lawrence Berkeley National Laboratory"/>
            <person name="Hensen N."/>
            <person name="Bonometti L."/>
            <person name="Westerberg I."/>
            <person name="Brannstrom I.O."/>
            <person name="Guillou S."/>
            <person name="Cros-Aarteil S."/>
            <person name="Calhoun S."/>
            <person name="Haridas S."/>
            <person name="Kuo A."/>
            <person name="Mondo S."/>
            <person name="Pangilinan J."/>
            <person name="Riley R."/>
            <person name="LaButti K."/>
            <person name="Andreopoulos B."/>
            <person name="Lipzen A."/>
            <person name="Chen C."/>
            <person name="Yanf M."/>
            <person name="Daum C."/>
            <person name="Ng V."/>
            <person name="Clum A."/>
            <person name="Steindorff A."/>
            <person name="Ohm R."/>
            <person name="Martin F."/>
            <person name="Silar P."/>
            <person name="Natvig D."/>
            <person name="Lalanne C."/>
            <person name="Gautier V."/>
            <person name="Ament-velasquez S.L."/>
            <person name="Kruys A."/>
            <person name="Hutchinson M.I."/>
            <person name="Powell A.J."/>
            <person name="Barry K."/>
            <person name="Miller A.N."/>
            <person name="Grigoriev I.V."/>
            <person name="Debuchy R."/>
            <person name="Gladieux P."/>
            <person name="Thoren M.H."/>
            <person name="Johannesson H."/>
        </authorList>
    </citation>
    <scope>NUCLEOTIDE SEQUENCE</scope>
    <source>
        <strain evidence="1">SMH3187-1</strain>
    </source>
</reference>
<dbReference type="AlphaFoldDB" id="A0AA40BR59"/>
<protein>
    <submittedName>
        <fullName evidence="1">Uncharacterized protein</fullName>
    </submittedName>
</protein>
<sequence length="252" mass="27776">MPHGIDSRGSCGGLSASAQQVQGLSTQLASLCGDFDSAAAANAVWYQTVVSTLETMRPEDRRVVNTAVAHMSRMSYTTKMVCSYHMRSRWLQRFQYHHHLLGDLSLWDTRGTRGSPQGPCNLKNCLARRQVYLRTSYAFPAWFLDDAEAVEKFMLNRVAYVTDTDSQSGRTALHLSLESGREDDNGKSPQDVVTWFVAGKFRESETLGIVRDLEDVFSIGTAQSIGICPVGIAVALMSQELDGAAVSDDVNR</sequence>